<keyword evidence="3" id="KW-1185">Reference proteome</keyword>
<reference evidence="2 3" key="1">
    <citation type="submission" date="2024-09" db="EMBL/GenBank/DDBJ databases">
        <authorList>
            <person name="Sun Q."/>
            <person name="Mori K."/>
        </authorList>
    </citation>
    <scope>NUCLEOTIDE SEQUENCE [LARGE SCALE GENOMIC DNA]</scope>
    <source>
        <strain evidence="2 3">KCTC 23076</strain>
    </source>
</reference>
<accession>A0ABV6RM55</accession>
<protein>
    <submittedName>
        <fullName evidence="2">DUF6603 domain-containing protein</fullName>
    </submittedName>
</protein>
<dbReference type="InterPro" id="IPR046538">
    <property type="entry name" value="DUF6603"/>
</dbReference>
<dbReference type="Proteomes" id="UP001589896">
    <property type="component" value="Unassembled WGS sequence"/>
</dbReference>
<comment type="caution">
    <text evidence="2">The sequence shown here is derived from an EMBL/GenBank/DDBJ whole genome shotgun (WGS) entry which is preliminary data.</text>
</comment>
<gene>
    <name evidence="2" type="ORF">ACFFGH_09450</name>
</gene>
<evidence type="ECO:0000259" key="1">
    <source>
        <dbReference type="Pfam" id="PF20248"/>
    </source>
</evidence>
<dbReference type="EMBL" id="JBHLTG010000002">
    <property type="protein sequence ID" value="MFC0678067.1"/>
    <property type="molecule type" value="Genomic_DNA"/>
</dbReference>
<feature type="domain" description="DUF6603" evidence="1">
    <location>
        <begin position="424"/>
        <end position="978"/>
    </location>
</feature>
<organism evidence="2 3">
    <name type="scientific">Lysobacter korlensis</name>
    <dbReference type="NCBI Taxonomy" id="553636"/>
    <lineage>
        <taxon>Bacteria</taxon>
        <taxon>Pseudomonadati</taxon>
        <taxon>Pseudomonadota</taxon>
        <taxon>Gammaproteobacteria</taxon>
        <taxon>Lysobacterales</taxon>
        <taxon>Lysobacteraceae</taxon>
        <taxon>Lysobacter</taxon>
    </lineage>
</organism>
<sequence length="1101" mass="114784">MTAGAGTLERIALTVGKGLEPLAFRLNDDVVLETLARLGVAFPAALVTHPAITPARAATRQAAEGLRSKIDDLIQALESEDGVVIAAAAGALLAQIATTISAIRTLADALRTHGPSLPGVSAARVDALIAGLPRKLLDLVAVDALDERLPMLSALLTFAGVVERTPHPGDPADPTDPEYEAVAVHLEAISRIVADPAGHLRSLLGWGSPGFDGSALTSALDEAFGLLDFPSVLTPAGGGAMARLESLAFAVQTVPQGLDVTITQPVAADETTTAPFNERWSLTASASATLVPQLVLRLRPPSSVEVSPPAGTFTGRVEATLTGTSPDPILLFGALGATRLEAKTIDAGGKLEFAGGPASVQPSVVGHVRGGRLVISFVGGDGFLASVLPGQLQSDFDLGASWSVKTGLVLEGGAALRLILPLSADVGPARLEQLDLALGLDPARIFLELRLSGSVGLGPFAASVEGVGAAVDLAFRDGNLGPLDVSLRFLPPTGLGLTVDAGPVGGGGFVRYDPVNARYGGVLELRLGVVAIQAVALLDTRLPGGRSGYALLVLMRASFPPIQLGFGFALSSVGGLLALNRRVDVDALRDRMATGAAGRILAPEDPIRNAPVLLADLSAVFPPAEGIVVVGPTLQLSWVEIVRFDIGIFLELPGPRKVVILGSARAAIENPSGGKPYVQIRLDILGVIDFPAKTLAFDAVLIDSHLIEILQLSGGAAFRLSWGAEPYVVLTVGGFHPGYNPAPLVFPSSLTRIAMVRGRPDDFLYLRFEGYFAITTNTLQFGAAVEVRINLGPFNIRGFLGFDALIQFEPLRFQFAIAASVKVRWKSHNLGGLSLRGELSGPGPVIFRGKVCFEILWFDICFEETFRLGSSSPPAVTPVASAVAELTSELDDVRNIRAVEGVDRSVATEPAKNSSLPVVSPLGQAIWSQQRAPLGLLLQRFEGAPLSRPETVTISGPQVTAPEEDWFAPGSFSVLADADALNRPAFSRLVAGARLGLSGTDDGPSKDKLVTVRQIRLPMPSILLTAVAFPGWMLRAVAGRLGAQERDPVSPTFAVRNEEWALHSGGAVTTGLSQPQAHQLAKVGTAGTAVAAVDVVPAIGF</sequence>
<dbReference type="Pfam" id="PF20248">
    <property type="entry name" value="DUF6603"/>
    <property type="match status" value="1"/>
</dbReference>
<proteinExistence type="predicted"/>
<evidence type="ECO:0000313" key="3">
    <source>
        <dbReference type="Proteomes" id="UP001589896"/>
    </source>
</evidence>
<evidence type="ECO:0000313" key="2">
    <source>
        <dbReference type="EMBL" id="MFC0678067.1"/>
    </source>
</evidence>
<name>A0ABV6RM55_9GAMM</name>
<dbReference type="RefSeq" id="WP_386667597.1">
    <property type="nucleotide sequence ID" value="NZ_JBHLTG010000002.1"/>
</dbReference>